<evidence type="ECO:0000256" key="1">
    <source>
        <dbReference type="SAM" id="Phobius"/>
    </source>
</evidence>
<evidence type="ECO:0000313" key="3">
    <source>
        <dbReference type="Proteomes" id="UP000741013"/>
    </source>
</evidence>
<dbReference type="EMBL" id="JAGGMS010000001">
    <property type="protein sequence ID" value="MBP2181616.1"/>
    <property type="molecule type" value="Genomic_DNA"/>
</dbReference>
<organism evidence="2 3">
    <name type="scientific">Amycolatopsis magusensis</name>
    <dbReference type="NCBI Taxonomy" id="882444"/>
    <lineage>
        <taxon>Bacteria</taxon>
        <taxon>Bacillati</taxon>
        <taxon>Actinomycetota</taxon>
        <taxon>Actinomycetes</taxon>
        <taxon>Pseudonocardiales</taxon>
        <taxon>Pseudonocardiaceae</taxon>
        <taxon>Amycolatopsis</taxon>
    </lineage>
</organism>
<keyword evidence="1" id="KW-1133">Transmembrane helix</keyword>
<keyword evidence="1" id="KW-0812">Transmembrane</keyword>
<reference evidence="2 3" key="1">
    <citation type="submission" date="2021-03" db="EMBL/GenBank/DDBJ databases">
        <title>Sequencing the genomes of 1000 actinobacteria strains.</title>
        <authorList>
            <person name="Klenk H.-P."/>
        </authorList>
    </citation>
    <scope>NUCLEOTIDE SEQUENCE [LARGE SCALE GENOMIC DNA]</scope>
    <source>
        <strain evidence="2 3">DSM 45510</strain>
    </source>
</reference>
<dbReference type="Proteomes" id="UP000741013">
    <property type="component" value="Unassembled WGS sequence"/>
</dbReference>
<evidence type="ECO:0008006" key="4">
    <source>
        <dbReference type="Google" id="ProtNLM"/>
    </source>
</evidence>
<keyword evidence="1" id="KW-0472">Membrane</keyword>
<protein>
    <recommendedName>
        <fullName evidence="4">DUF1453 domain-containing protein</fullName>
    </recommendedName>
</protein>
<feature type="transmembrane region" description="Helical" evidence="1">
    <location>
        <begin position="97"/>
        <end position="114"/>
    </location>
</feature>
<sequence>MPGWLTIVLVIAGIGYTVVRRAIGEPLAARDLFATPIVLLALGVHQVADAGHPAAGDWFWLAVTSATGLAFGLLRGSTVRLLVKDGVLWQRYPARAYAVWVLSLVVNGGLAFLATSTGMNGDLRSIPLSIGVSLLGEALAVGARALATGLPFAPTSTKSFRGPRPTELPDAPTVRQALTTLTTTRR</sequence>
<proteinExistence type="predicted"/>
<gene>
    <name evidence="2" type="ORF">JOM49_003142</name>
</gene>
<accession>A0ABS4PSN2</accession>
<comment type="caution">
    <text evidence="2">The sequence shown here is derived from an EMBL/GenBank/DDBJ whole genome shotgun (WGS) entry which is preliminary data.</text>
</comment>
<feature type="transmembrane region" description="Helical" evidence="1">
    <location>
        <begin position="58"/>
        <end position="76"/>
    </location>
</feature>
<name>A0ABS4PSN2_9PSEU</name>
<keyword evidence="3" id="KW-1185">Reference proteome</keyword>
<dbReference type="RefSeq" id="WP_209665014.1">
    <property type="nucleotide sequence ID" value="NZ_JAGGMS010000001.1"/>
</dbReference>
<evidence type="ECO:0000313" key="2">
    <source>
        <dbReference type="EMBL" id="MBP2181616.1"/>
    </source>
</evidence>